<dbReference type="RefSeq" id="XP_046598747.1">
    <property type="nucleotide sequence ID" value="XM_046742791.1"/>
</dbReference>
<dbReference type="GeneID" id="107222991"/>
<keyword evidence="6" id="KW-0547">Nucleotide-binding</keyword>
<dbReference type="Pfam" id="PF03133">
    <property type="entry name" value="TTL"/>
    <property type="match status" value="1"/>
</dbReference>
<accession>A0ABM3GEP9</accession>
<keyword evidence="12" id="KW-1185">Reference proteome</keyword>
<evidence type="ECO:0000256" key="2">
    <source>
        <dbReference type="ARBA" id="ARBA00006118"/>
    </source>
</evidence>
<evidence type="ECO:0000256" key="4">
    <source>
        <dbReference type="ARBA" id="ARBA00022598"/>
    </source>
</evidence>
<keyword evidence="5" id="KW-0493">Microtubule</keyword>
<evidence type="ECO:0000256" key="1">
    <source>
        <dbReference type="ARBA" id="ARBA00004120"/>
    </source>
</evidence>
<evidence type="ECO:0000256" key="6">
    <source>
        <dbReference type="ARBA" id="ARBA00022741"/>
    </source>
</evidence>
<dbReference type="PANTHER" id="PTHR12241:SF31">
    <property type="entry name" value="POLYGLUTAMYLASE COMPLEX SUBUNIT TTLL1"/>
    <property type="match status" value="1"/>
</dbReference>
<evidence type="ECO:0000256" key="9">
    <source>
        <dbReference type="ARBA" id="ARBA00023212"/>
    </source>
</evidence>
<keyword evidence="8" id="KW-0969">Cilium</keyword>
<dbReference type="InterPro" id="IPR004344">
    <property type="entry name" value="TTL/TTLL_fam"/>
</dbReference>
<dbReference type="Gene3D" id="3.30.470.20">
    <property type="entry name" value="ATP-grasp fold, B domain"/>
    <property type="match status" value="1"/>
</dbReference>
<keyword evidence="9" id="KW-0206">Cytoskeleton</keyword>
<dbReference type="RefSeq" id="XP_046598748.1">
    <property type="nucleotide sequence ID" value="XM_046742792.1"/>
</dbReference>
<evidence type="ECO:0000256" key="10">
    <source>
        <dbReference type="ARBA" id="ARBA00023273"/>
    </source>
</evidence>
<dbReference type="PROSITE" id="PS51221">
    <property type="entry name" value="TTL"/>
    <property type="match status" value="1"/>
</dbReference>
<evidence type="ECO:0000313" key="14">
    <source>
        <dbReference type="RefSeq" id="XP_046598748.1"/>
    </source>
</evidence>
<dbReference type="PANTHER" id="PTHR12241">
    <property type="entry name" value="TUBULIN POLYGLUTAMYLASE"/>
    <property type="match status" value="1"/>
</dbReference>
<proteinExistence type="inferred from homology"/>
<keyword evidence="10" id="KW-0966">Cell projection</keyword>
<keyword evidence="4" id="KW-0436">Ligase</keyword>
<protein>
    <submittedName>
        <fullName evidence="13 14">Polyglutamylase complex subunit TTLL1 isoform X3</fullName>
    </submittedName>
</protein>
<dbReference type="Proteomes" id="UP000829291">
    <property type="component" value="Chromosome 6"/>
</dbReference>
<comment type="similarity">
    <text evidence="2">Belongs to the tubulin polyglutamylase family.</text>
</comment>
<comment type="subcellular location">
    <subcellularLocation>
        <location evidence="1">Cytoplasm</location>
        <location evidence="1">Cytoskeleton</location>
        <location evidence="1">Cilium basal body</location>
    </subcellularLocation>
</comment>
<keyword evidence="3" id="KW-0963">Cytoplasm</keyword>
<evidence type="ECO:0000313" key="12">
    <source>
        <dbReference type="Proteomes" id="UP000829291"/>
    </source>
</evidence>
<gene>
    <name evidence="13 14" type="primary">LOC107222991</name>
</gene>
<evidence type="ECO:0000313" key="13">
    <source>
        <dbReference type="RefSeq" id="XP_046598747.1"/>
    </source>
</evidence>
<name>A0ABM3GEP9_NEOLC</name>
<evidence type="ECO:0000256" key="8">
    <source>
        <dbReference type="ARBA" id="ARBA00023069"/>
    </source>
</evidence>
<organism evidence="12 13">
    <name type="scientific">Neodiprion lecontei</name>
    <name type="common">Redheaded pine sawfly</name>
    <dbReference type="NCBI Taxonomy" id="441921"/>
    <lineage>
        <taxon>Eukaryota</taxon>
        <taxon>Metazoa</taxon>
        <taxon>Ecdysozoa</taxon>
        <taxon>Arthropoda</taxon>
        <taxon>Hexapoda</taxon>
        <taxon>Insecta</taxon>
        <taxon>Pterygota</taxon>
        <taxon>Neoptera</taxon>
        <taxon>Endopterygota</taxon>
        <taxon>Hymenoptera</taxon>
        <taxon>Tenthredinoidea</taxon>
        <taxon>Diprionidae</taxon>
        <taxon>Diprioninae</taxon>
        <taxon>Neodiprion</taxon>
    </lineage>
</organism>
<sequence length="354" mass="41053">MFYHILRTINHFPNHYELTRKDLLVKNIKRYRKDLEREGSLLAERGDGPGKYLHLDFIPVTFVLPADYNMFVEEYRKSPQSTWIMKPCGKSQGAGIFLINKLSKLKRWSREARNPFNPNLTKESYVISRYIDNPLLIGGKKFDLRLYVLITSFRPLKAYLFKLGFCRFCTVKYDTSIQELDNMYVHLTNVSVQKHGDEYNSLHGGKMSVQNLRLYLESTRGKSVTEKLFANISWCIVHSLKAVAPVMANDRHCFECYGYDIIIDNKLKPWLIEVNASPSLTSTTVNDRILKYKLIDNIISVVVPPDGVPDVRWNKCPSPEAMGNFELLLDEELAAQDERDNPTGKFRNQSNKWK</sequence>
<evidence type="ECO:0000256" key="11">
    <source>
        <dbReference type="SAM" id="MobiDB-lite"/>
    </source>
</evidence>
<feature type="region of interest" description="Disordered" evidence="11">
    <location>
        <begin position="334"/>
        <end position="354"/>
    </location>
</feature>
<evidence type="ECO:0000256" key="5">
    <source>
        <dbReference type="ARBA" id="ARBA00022701"/>
    </source>
</evidence>
<reference evidence="13 14" key="1">
    <citation type="submission" date="2025-05" db="UniProtKB">
        <authorList>
            <consortium name="RefSeq"/>
        </authorList>
    </citation>
    <scope>IDENTIFICATION</scope>
    <source>
        <tissue evidence="13 14">Thorax and Abdomen</tissue>
    </source>
</reference>
<evidence type="ECO:0000256" key="3">
    <source>
        <dbReference type="ARBA" id="ARBA00022490"/>
    </source>
</evidence>
<dbReference type="SUPFAM" id="SSF56059">
    <property type="entry name" value="Glutathione synthetase ATP-binding domain-like"/>
    <property type="match status" value="1"/>
</dbReference>
<keyword evidence="7" id="KW-0067">ATP-binding</keyword>
<evidence type="ECO:0000256" key="7">
    <source>
        <dbReference type="ARBA" id="ARBA00022840"/>
    </source>
</evidence>